<feature type="compositionally biased region" description="Basic and acidic residues" evidence="1">
    <location>
        <begin position="80"/>
        <end position="96"/>
    </location>
</feature>
<reference evidence="2 3" key="1">
    <citation type="journal article" date="2022" name="Nat. Plants">
        <title>Genomes of leafy and leafless Platanthera orchids illuminate the evolution of mycoheterotrophy.</title>
        <authorList>
            <person name="Li M.H."/>
            <person name="Liu K.W."/>
            <person name="Li Z."/>
            <person name="Lu H.C."/>
            <person name="Ye Q.L."/>
            <person name="Zhang D."/>
            <person name="Wang J.Y."/>
            <person name="Li Y.F."/>
            <person name="Zhong Z.M."/>
            <person name="Liu X."/>
            <person name="Yu X."/>
            <person name="Liu D.K."/>
            <person name="Tu X.D."/>
            <person name="Liu B."/>
            <person name="Hao Y."/>
            <person name="Liao X.Y."/>
            <person name="Jiang Y.T."/>
            <person name="Sun W.H."/>
            <person name="Chen J."/>
            <person name="Chen Y.Q."/>
            <person name="Ai Y."/>
            <person name="Zhai J.W."/>
            <person name="Wu S.S."/>
            <person name="Zhou Z."/>
            <person name="Hsiao Y.Y."/>
            <person name="Wu W.L."/>
            <person name="Chen Y.Y."/>
            <person name="Lin Y.F."/>
            <person name="Hsu J.L."/>
            <person name="Li C.Y."/>
            <person name="Wang Z.W."/>
            <person name="Zhao X."/>
            <person name="Zhong W.Y."/>
            <person name="Ma X.K."/>
            <person name="Ma L."/>
            <person name="Huang J."/>
            <person name="Chen G.Z."/>
            <person name="Huang M.Z."/>
            <person name="Huang L."/>
            <person name="Peng D.H."/>
            <person name="Luo Y.B."/>
            <person name="Zou S.Q."/>
            <person name="Chen S.P."/>
            <person name="Lan S."/>
            <person name="Tsai W.C."/>
            <person name="Van de Peer Y."/>
            <person name="Liu Z.J."/>
        </authorList>
    </citation>
    <scope>NUCLEOTIDE SEQUENCE [LARGE SCALE GENOMIC DNA]</scope>
    <source>
        <strain evidence="2">Lor287</strain>
    </source>
</reference>
<organism evidence="2 3">
    <name type="scientific">Platanthera zijinensis</name>
    <dbReference type="NCBI Taxonomy" id="2320716"/>
    <lineage>
        <taxon>Eukaryota</taxon>
        <taxon>Viridiplantae</taxon>
        <taxon>Streptophyta</taxon>
        <taxon>Embryophyta</taxon>
        <taxon>Tracheophyta</taxon>
        <taxon>Spermatophyta</taxon>
        <taxon>Magnoliopsida</taxon>
        <taxon>Liliopsida</taxon>
        <taxon>Asparagales</taxon>
        <taxon>Orchidaceae</taxon>
        <taxon>Orchidoideae</taxon>
        <taxon>Orchideae</taxon>
        <taxon>Orchidinae</taxon>
        <taxon>Platanthera</taxon>
    </lineage>
</organism>
<sequence>MGARAADYRVRATAVAASDRRHHRAISLGCPNHPKGLIVISEILVIRGKAMGSEKKSRKRRSSPSSSSENDSRRSRKHSKRDDEKERKITKDGDKERKRKSNHKSHEHSGSREARGWFKFLDSLIEIFIQGNTSFSSRSSQAIPKILLFGTFFREENEGEA</sequence>
<dbReference type="Proteomes" id="UP001418222">
    <property type="component" value="Unassembled WGS sequence"/>
</dbReference>
<comment type="caution">
    <text evidence="2">The sequence shown here is derived from an EMBL/GenBank/DDBJ whole genome shotgun (WGS) entry which is preliminary data.</text>
</comment>
<feature type="region of interest" description="Disordered" evidence="1">
    <location>
        <begin position="50"/>
        <end position="112"/>
    </location>
</feature>
<evidence type="ECO:0000256" key="1">
    <source>
        <dbReference type="SAM" id="MobiDB-lite"/>
    </source>
</evidence>
<accession>A0AAP0AZM8</accession>
<keyword evidence="3" id="KW-1185">Reference proteome</keyword>
<evidence type="ECO:0000313" key="3">
    <source>
        <dbReference type="Proteomes" id="UP001418222"/>
    </source>
</evidence>
<proteinExistence type="predicted"/>
<gene>
    <name evidence="2" type="ORF">KSP39_PZI020449</name>
</gene>
<dbReference type="AlphaFoldDB" id="A0AAP0AZM8"/>
<protein>
    <submittedName>
        <fullName evidence="2">Uncharacterized protein</fullName>
    </submittedName>
</protein>
<feature type="compositionally biased region" description="Basic residues" evidence="1">
    <location>
        <begin position="97"/>
        <end position="106"/>
    </location>
</feature>
<evidence type="ECO:0000313" key="2">
    <source>
        <dbReference type="EMBL" id="KAK8921345.1"/>
    </source>
</evidence>
<dbReference type="EMBL" id="JBBWWQ010000018">
    <property type="protein sequence ID" value="KAK8921345.1"/>
    <property type="molecule type" value="Genomic_DNA"/>
</dbReference>
<name>A0AAP0AZM8_9ASPA</name>